<organism evidence="2 3">
    <name type="scientific">Paenibacillus agri</name>
    <dbReference type="NCBI Taxonomy" id="2744309"/>
    <lineage>
        <taxon>Bacteria</taxon>
        <taxon>Bacillati</taxon>
        <taxon>Bacillota</taxon>
        <taxon>Bacilli</taxon>
        <taxon>Bacillales</taxon>
        <taxon>Paenibacillaceae</taxon>
        <taxon>Paenibacillus</taxon>
    </lineage>
</organism>
<comment type="caution">
    <text evidence="2">The sequence shown here is derived from an EMBL/GenBank/DDBJ whole genome shotgun (WGS) entry which is preliminary data.</text>
</comment>
<dbReference type="GO" id="GO:0002949">
    <property type="term" value="P:tRNA threonylcarbamoyladenosine modification"/>
    <property type="evidence" value="ECO:0007669"/>
    <property type="project" value="InterPro"/>
</dbReference>
<dbReference type="RefSeq" id="WP_175374053.1">
    <property type="nucleotide sequence ID" value="NZ_JABWCS010000219.1"/>
</dbReference>
<proteinExistence type="predicted"/>
<dbReference type="Gene3D" id="3.30.420.40">
    <property type="match status" value="1"/>
</dbReference>
<reference evidence="2" key="1">
    <citation type="submission" date="2020-06" db="EMBL/GenBank/DDBJ databases">
        <title>Paenibacillus sp. nov., isolated from soil.</title>
        <authorList>
            <person name="Seo Y.L."/>
        </authorList>
    </citation>
    <scope>NUCLEOTIDE SEQUENCE [LARGE SCALE GENOMIC DNA]</scope>
    <source>
        <strain evidence="2">JW14</strain>
    </source>
</reference>
<name>A0A850ESL9_9BACL</name>
<evidence type="ECO:0000259" key="1">
    <source>
        <dbReference type="Pfam" id="PF00814"/>
    </source>
</evidence>
<dbReference type="SUPFAM" id="SSF53067">
    <property type="entry name" value="Actin-like ATPase domain"/>
    <property type="match status" value="2"/>
</dbReference>
<evidence type="ECO:0000313" key="3">
    <source>
        <dbReference type="Proteomes" id="UP000564806"/>
    </source>
</evidence>
<dbReference type="PANTHER" id="PTHR11735">
    <property type="entry name" value="TRNA N6-ADENOSINE THREONYLCARBAMOYLTRANSFERASE"/>
    <property type="match status" value="1"/>
</dbReference>
<dbReference type="Pfam" id="PF00814">
    <property type="entry name" value="TsaD"/>
    <property type="match status" value="1"/>
</dbReference>
<dbReference type="CDD" id="cd24032">
    <property type="entry name" value="ASKHA_NBD_TsaB"/>
    <property type="match status" value="1"/>
</dbReference>
<dbReference type="PANTHER" id="PTHR11735:SF11">
    <property type="entry name" value="TRNA THREONYLCARBAMOYLADENOSINE BIOSYNTHESIS PROTEIN TSAB"/>
    <property type="match status" value="1"/>
</dbReference>
<dbReference type="InterPro" id="IPR043129">
    <property type="entry name" value="ATPase_NBD"/>
</dbReference>
<dbReference type="GO" id="GO:0016740">
    <property type="term" value="F:transferase activity"/>
    <property type="evidence" value="ECO:0007669"/>
    <property type="project" value="UniProtKB-KW"/>
</dbReference>
<dbReference type="EMBL" id="JABWCS010000219">
    <property type="protein sequence ID" value="NUU63546.1"/>
    <property type="molecule type" value="Genomic_DNA"/>
</dbReference>
<sequence>MTSENVEPRKRFLALDTSTATLGVAVTEGGVVLHEINASGERNHSVHLLPIIQQALTASGTDPASLAGISVGVGPGSYTGTRIAVTAAKTLAWAWKLPVAGVSSLHALAWGGWQAGLAGEAAANRQNNAGSDVDAGVPAESGAGTYGPDWIIPLLDARRGQAYTALFAAADSGAPVRLEPDAIRLMADWVQRLGERLEEAAATGTKPRRLWFVGETALHASEDSLRPLQEAASLEAVPYELEGRWAGLLGEARLAQGERDDLHSIIPNYTQLSEAEANLQLSREGSINKR</sequence>
<dbReference type="InterPro" id="IPR022496">
    <property type="entry name" value="T6A_TsaB"/>
</dbReference>
<feature type="domain" description="Gcp-like" evidence="1">
    <location>
        <begin position="41"/>
        <end position="111"/>
    </location>
</feature>
<protein>
    <submittedName>
        <fullName evidence="2">tRNA (Adenosine(37)-N6)-threonylcarbamoyltransferase complex dimerization subunit type 1 TsaB</fullName>
    </submittedName>
</protein>
<dbReference type="NCBIfam" id="TIGR03725">
    <property type="entry name" value="T6A_YeaZ"/>
    <property type="match status" value="1"/>
</dbReference>
<keyword evidence="3" id="KW-1185">Reference proteome</keyword>
<gene>
    <name evidence="2" type="primary">tsaB</name>
    <name evidence="2" type="ORF">HPT30_24600</name>
</gene>
<dbReference type="GO" id="GO:0005829">
    <property type="term" value="C:cytosol"/>
    <property type="evidence" value="ECO:0007669"/>
    <property type="project" value="TreeGrafter"/>
</dbReference>
<dbReference type="Proteomes" id="UP000564806">
    <property type="component" value="Unassembled WGS sequence"/>
</dbReference>
<keyword evidence="2" id="KW-0808">Transferase</keyword>
<dbReference type="InterPro" id="IPR000905">
    <property type="entry name" value="Gcp-like_dom"/>
</dbReference>
<dbReference type="AlphaFoldDB" id="A0A850ESL9"/>
<evidence type="ECO:0000313" key="2">
    <source>
        <dbReference type="EMBL" id="NUU63546.1"/>
    </source>
</evidence>
<accession>A0A850ESL9</accession>